<dbReference type="GO" id="GO:0046872">
    <property type="term" value="F:metal ion binding"/>
    <property type="evidence" value="ECO:0007669"/>
    <property type="project" value="UniProtKB-UniRule"/>
</dbReference>
<comment type="caution">
    <text evidence="18">The sequence shown here is derived from an EMBL/GenBank/DDBJ whole genome shotgun (WGS) entry which is preliminary data.</text>
</comment>
<accession>A0A438JD04</accession>
<keyword evidence="16" id="KW-0964">Secreted</keyword>
<dbReference type="GO" id="GO:0005576">
    <property type="term" value="C:extracellular region"/>
    <property type="evidence" value="ECO:0007669"/>
    <property type="project" value="UniProtKB-SubCell"/>
</dbReference>
<dbReference type="InterPro" id="IPR000823">
    <property type="entry name" value="Peroxidase_pln"/>
</dbReference>
<reference evidence="18 19" key="1">
    <citation type="journal article" date="2018" name="PLoS Genet.">
        <title>Population sequencing reveals clonal diversity and ancestral inbreeding in the grapevine cultivar Chardonnay.</title>
        <authorList>
            <person name="Roach M.J."/>
            <person name="Johnson D.L."/>
            <person name="Bohlmann J."/>
            <person name="van Vuuren H.J."/>
            <person name="Jones S.J."/>
            <person name="Pretorius I.S."/>
            <person name="Schmidt S.A."/>
            <person name="Borneman A.R."/>
        </authorList>
    </citation>
    <scope>NUCLEOTIDE SEQUENCE [LARGE SCALE GENOMIC DNA]</scope>
    <source>
        <strain evidence="19">cv. Chardonnay</strain>
        <tissue evidence="18">Leaf</tissue>
    </source>
</reference>
<dbReference type="GO" id="GO:0140825">
    <property type="term" value="F:lactoperoxidase activity"/>
    <property type="evidence" value="ECO:0007669"/>
    <property type="project" value="UniProtKB-EC"/>
</dbReference>
<evidence type="ECO:0000256" key="15">
    <source>
        <dbReference type="PIRSR" id="PIRSR600823-5"/>
    </source>
</evidence>
<dbReference type="InterPro" id="IPR010255">
    <property type="entry name" value="Haem_peroxidase_sf"/>
</dbReference>
<evidence type="ECO:0000313" key="18">
    <source>
        <dbReference type="EMBL" id="RVX06827.1"/>
    </source>
</evidence>
<feature type="disulfide bond" evidence="15">
    <location>
        <begin position="106"/>
        <end position="280"/>
    </location>
</feature>
<comment type="similarity">
    <text evidence="3">Belongs to the peroxidase family. Ascorbate peroxidase subfamily.</text>
</comment>
<keyword evidence="7 13" id="KW-0479">Metal-binding</keyword>
<dbReference type="Pfam" id="PF00141">
    <property type="entry name" value="peroxidase"/>
    <property type="match status" value="1"/>
</dbReference>
<feature type="domain" description="Plant heme peroxidase family profile" evidence="17">
    <location>
        <begin position="9"/>
        <end position="284"/>
    </location>
</feature>
<keyword evidence="6 16" id="KW-0349">Heme</keyword>
<dbReference type="FunFam" id="1.10.420.10:FF:000001">
    <property type="entry name" value="Peroxidase"/>
    <property type="match status" value="1"/>
</dbReference>
<comment type="subcellular location">
    <subcellularLocation>
        <location evidence="16">Secreted</location>
    </subcellularLocation>
</comment>
<feature type="binding site" evidence="13">
    <location>
        <position position="58"/>
    </location>
    <ligand>
        <name>Ca(2+)</name>
        <dbReference type="ChEBI" id="CHEBI:29108"/>
        <label>1</label>
    </ligand>
</feature>
<dbReference type="Gene3D" id="1.10.420.10">
    <property type="entry name" value="Peroxidase, domain 2"/>
    <property type="match status" value="2"/>
</dbReference>
<evidence type="ECO:0000256" key="10">
    <source>
        <dbReference type="ARBA" id="ARBA00023157"/>
    </source>
</evidence>
<comment type="similarity">
    <text evidence="16">Belongs to the peroxidase family. Classical plant (class III) peroxidase subfamily.</text>
</comment>
<proteinExistence type="inferred from homology"/>
<keyword evidence="8 16" id="KW-0560">Oxidoreductase</keyword>
<dbReference type="GO" id="GO:0042744">
    <property type="term" value="P:hydrogen peroxide catabolic process"/>
    <property type="evidence" value="ECO:0007669"/>
    <property type="project" value="UniProtKB-KW"/>
</dbReference>
<feature type="binding site" evidence="13">
    <location>
        <position position="233"/>
    </location>
    <ligand>
        <name>Ca(2+)</name>
        <dbReference type="ChEBI" id="CHEBI:29108"/>
        <label>2</label>
    </ligand>
</feature>
<keyword evidence="9 13" id="KW-0408">Iron</keyword>
<evidence type="ECO:0000256" key="1">
    <source>
        <dbReference type="ARBA" id="ARBA00000189"/>
    </source>
</evidence>
<evidence type="ECO:0000256" key="9">
    <source>
        <dbReference type="ARBA" id="ARBA00023004"/>
    </source>
</evidence>
<dbReference type="PANTHER" id="PTHR31517:SF51">
    <property type="entry name" value="PEROXIDASE 55"/>
    <property type="match status" value="1"/>
</dbReference>
<feature type="binding site" evidence="13">
    <location>
        <position position="179"/>
    </location>
    <ligand>
        <name>Ca(2+)</name>
        <dbReference type="ChEBI" id="CHEBI:29108"/>
        <label>2</label>
    </ligand>
</feature>
<dbReference type="InterPro" id="IPR002016">
    <property type="entry name" value="Haem_peroxidase"/>
</dbReference>
<comment type="cofactor">
    <cofactor evidence="13 16">
        <name>heme b</name>
        <dbReference type="ChEBI" id="CHEBI:60344"/>
    </cofactor>
    <text evidence="13 16">Binds 1 heme b (iron(II)-protoporphyrin IX) group per subunit.</text>
</comment>
<evidence type="ECO:0000256" key="13">
    <source>
        <dbReference type="PIRSR" id="PIRSR600823-3"/>
    </source>
</evidence>
<gene>
    <name evidence="18" type="primary">PER55_2</name>
    <name evidence="18" type="ORF">CK203_015133</name>
</gene>
<evidence type="ECO:0000313" key="19">
    <source>
        <dbReference type="Proteomes" id="UP000288805"/>
    </source>
</evidence>
<dbReference type="PROSITE" id="PS50873">
    <property type="entry name" value="PEROXIDASE_4"/>
    <property type="match status" value="1"/>
</dbReference>
<feature type="binding site" evidence="13">
    <location>
        <position position="230"/>
    </location>
    <ligand>
        <name>Ca(2+)</name>
        <dbReference type="ChEBI" id="CHEBI:29108"/>
        <label>2</label>
    </ligand>
</feature>
<evidence type="ECO:0000259" key="17">
    <source>
        <dbReference type="PROSITE" id="PS50873"/>
    </source>
</evidence>
<evidence type="ECO:0000256" key="5">
    <source>
        <dbReference type="ARBA" id="ARBA00022559"/>
    </source>
</evidence>
<evidence type="ECO:0000256" key="6">
    <source>
        <dbReference type="ARBA" id="ARBA00022617"/>
    </source>
</evidence>
<dbReference type="InterPro" id="IPR033905">
    <property type="entry name" value="Secretory_peroxidase"/>
</dbReference>
<evidence type="ECO:0000256" key="4">
    <source>
        <dbReference type="ARBA" id="ARBA00012313"/>
    </source>
</evidence>
<evidence type="ECO:0000256" key="14">
    <source>
        <dbReference type="PIRSR" id="PIRSR600823-4"/>
    </source>
</evidence>
<keyword evidence="16" id="KW-0376">Hydrogen peroxide</keyword>
<evidence type="ECO:0000256" key="2">
    <source>
        <dbReference type="ARBA" id="ARBA00002322"/>
    </source>
</evidence>
<comment type="function">
    <text evidence="2">Removal of H(2)O(2), oxidation of toxic reductants, biosynthesis and degradation of lignin, suberization, auxin catabolism, response to environmental stresses such as wounding, pathogen attack and oxidative stress. These functions might be dependent on each isozyme/isoform in each plant tissue.</text>
</comment>
<keyword evidence="10 15" id="KW-1015">Disulfide bond</keyword>
<dbReference type="AlphaFoldDB" id="A0A438JD04"/>
<feature type="binding site" evidence="12">
    <location>
        <position position="148"/>
    </location>
    <ligand>
        <name>substrate</name>
    </ligand>
</feature>
<dbReference type="GO" id="GO:0020037">
    <property type="term" value="F:heme binding"/>
    <property type="evidence" value="ECO:0007669"/>
    <property type="project" value="UniProtKB-UniRule"/>
</dbReference>
<dbReference type="Proteomes" id="UP000288805">
    <property type="component" value="Unassembled WGS sequence"/>
</dbReference>
<feature type="disulfide bond" evidence="15">
    <location>
        <begin position="185"/>
        <end position="217"/>
    </location>
</feature>
<dbReference type="InterPro" id="IPR019793">
    <property type="entry name" value="Peroxidases_heam-ligand_BS"/>
</dbReference>
<evidence type="ECO:0000256" key="11">
    <source>
        <dbReference type="PIRSR" id="PIRSR600823-1"/>
    </source>
</evidence>
<evidence type="ECO:0000256" key="12">
    <source>
        <dbReference type="PIRSR" id="PIRSR600823-2"/>
    </source>
</evidence>
<keyword evidence="5 16" id="KW-0575">Peroxidase</keyword>
<feature type="binding site" evidence="13">
    <location>
        <position position="54"/>
    </location>
    <ligand>
        <name>Ca(2+)</name>
        <dbReference type="ChEBI" id="CHEBI:29108"/>
        <label>1</label>
    </ligand>
</feature>
<dbReference type="PRINTS" id="PR00458">
    <property type="entry name" value="PEROXIDASE"/>
</dbReference>
<feature type="active site" description="Proton acceptor" evidence="11">
    <location>
        <position position="50"/>
    </location>
</feature>
<dbReference type="CDD" id="cd00693">
    <property type="entry name" value="secretory_peroxidase"/>
    <property type="match status" value="1"/>
</dbReference>
<name>A0A438JD04_VITVI</name>
<organism evidence="18 19">
    <name type="scientific">Vitis vinifera</name>
    <name type="common">Grape</name>
    <dbReference type="NCBI Taxonomy" id="29760"/>
    <lineage>
        <taxon>Eukaryota</taxon>
        <taxon>Viridiplantae</taxon>
        <taxon>Streptophyta</taxon>
        <taxon>Embryophyta</taxon>
        <taxon>Tracheophyta</taxon>
        <taxon>Spermatophyta</taxon>
        <taxon>Magnoliopsida</taxon>
        <taxon>eudicotyledons</taxon>
        <taxon>Gunneridae</taxon>
        <taxon>Pentapetalae</taxon>
        <taxon>rosids</taxon>
        <taxon>Vitales</taxon>
        <taxon>Vitaceae</taxon>
        <taxon>Viteae</taxon>
        <taxon>Vitis</taxon>
    </lineage>
</organism>
<feature type="binding site" evidence="13">
    <location>
        <position position="60"/>
    </location>
    <ligand>
        <name>Ca(2+)</name>
        <dbReference type="ChEBI" id="CHEBI:29108"/>
        <label>1</label>
    </ligand>
</feature>
<keyword evidence="13 16" id="KW-0106">Calcium</keyword>
<dbReference type="GO" id="GO:0006979">
    <property type="term" value="P:response to oxidative stress"/>
    <property type="evidence" value="ECO:0007669"/>
    <property type="project" value="UniProtKB-UniRule"/>
</dbReference>
<dbReference type="PROSITE" id="PS00435">
    <property type="entry name" value="PEROXIDASE_1"/>
    <property type="match status" value="1"/>
</dbReference>
<evidence type="ECO:0000256" key="3">
    <source>
        <dbReference type="ARBA" id="ARBA00006873"/>
    </source>
</evidence>
<feature type="binding site" description="axial binding residue" evidence="13">
    <location>
        <position position="178"/>
    </location>
    <ligand>
        <name>heme b</name>
        <dbReference type="ChEBI" id="CHEBI:60344"/>
    </ligand>
    <ligandPart>
        <name>Fe</name>
        <dbReference type="ChEBI" id="CHEBI:18248"/>
    </ligandPart>
</feature>
<protein>
    <recommendedName>
        <fullName evidence="4 16">Peroxidase</fullName>
        <ecNumber evidence="4 16">1.11.1.7</ecNumber>
    </recommendedName>
</protein>
<dbReference type="SUPFAM" id="SSF48113">
    <property type="entry name" value="Heme-dependent peroxidases"/>
    <property type="match status" value="1"/>
</dbReference>
<comment type="cofactor">
    <cofactor evidence="13 16">
        <name>Ca(2+)</name>
        <dbReference type="ChEBI" id="CHEBI:29108"/>
    </cofactor>
    <text evidence="13 16">Binds 2 calcium ions per subunit.</text>
</comment>
<dbReference type="PRINTS" id="PR00461">
    <property type="entry name" value="PLPEROXIDASE"/>
</dbReference>
<dbReference type="PANTHER" id="PTHR31517">
    <property type="match status" value="1"/>
</dbReference>
<evidence type="ECO:0000256" key="7">
    <source>
        <dbReference type="ARBA" id="ARBA00022723"/>
    </source>
</evidence>
<feature type="binding site" evidence="13">
    <location>
        <position position="238"/>
    </location>
    <ligand>
        <name>Ca(2+)</name>
        <dbReference type="ChEBI" id="CHEBI:29108"/>
        <label>2</label>
    </ligand>
</feature>
<feature type="disulfide bond" evidence="15">
    <location>
        <begin position="19"/>
        <end position="100"/>
    </location>
</feature>
<dbReference type="EMBL" id="QGNW01000049">
    <property type="protein sequence ID" value="RVX06827.1"/>
    <property type="molecule type" value="Genomic_DNA"/>
</dbReference>
<feature type="site" description="Transition state stabilizer" evidence="14">
    <location>
        <position position="46"/>
    </location>
</feature>
<feature type="binding site" evidence="13">
    <location>
        <position position="56"/>
    </location>
    <ligand>
        <name>Ca(2+)</name>
        <dbReference type="ChEBI" id="CHEBI:29108"/>
        <label>1</label>
    </ligand>
</feature>
<evidence type="ECO:0000256" key="16">
    <source>
        <dbReference type="RuleBase" id="RU362060"/>
    </source>
</evidence>
<feature type="disulfide bond" evidence="15">
    <location>
        <begin position="52"/>
        <end position="57"/>
    </location>
</feature>
<sequence length="285" mass="30512">MWVGKGEGQLAENFYSSSCPNVEAIVKQSVSVKVNQTFNTIPASLRLFFHDCFVEGCDASVLISSPNGDAKKDSKDNHSLAGDGAFDTVIKAKQAVEAACPEIGPCADILALAARDVVALVRTHDLISKLGCHDGLIPQASRVGGNLPEPPFNLDQLNSMLARHNLSQLDMIALSGAHTLGFSHCSRFANHLYSFSSSSPVDPSLDRDYAKQLMSVCPQNVDPSIAIDMDPVTSRTFDNVYYQNLVAGKGEFNVAFITAMRKLGRVGVKTGDQGEIRTGCTASTS</sequence>
<dbReference type="EC" id="1.11.1.7" evidence="4 16"/>
<comment type="catalytic activity">
    <reaction evidence="1 16">
        <text>2 a phenolic donor + H2O2 = 2 a phenolic radical donor + 2 H2O</text>
        <dbReference type="Rhea" id="RHEA:56136"/>
        <dbReference type="ChEBI" id="CHEBI:15377"/>
        <dbReference type="ChEBI" id="CHEBI:16240"/>
        <dbReference type="ChEBI" id="CHEBI:139520"/>
        <dbReference type="ChEBI" id="CHEBI:139521"/>
        <dbReference type="EC" id="1.11.1.7"/>
    </reaction>
</comment>
<feature type="binding site" evidence="13">
    <location>
        <position position="51"/>
    </location>
    <ligand>
        <name>Ca(2+)</name>
        <dbReference type="ChEBI" id="CHEBI:29108"/>
        <label>1</label>
    </ligand>
</feature>
<evidence type="ECO:0000256" key="8">
    <source>
        <dbReference type="ARBA" id="ARBA00023002"/>
    </source>
</evidence>
<dbReference type="Gene3D" id="1.10.520.10">
    <property type="match status" value="2"/>
</dbReference>